<protein>
    <recommendedName>
        <fullName evidence="4">Molecular chaperone DnaJ</fullName>
    </recommendedName>
</protein>
<dbReference type="InterPro" id="IPR036410">
    <property type="entry name" value="HSP_DnaJ_Cys-rich_dom_sf"/>
</dbReference>
<reference evidence="2 3" key="1">
    <citation type="submission" date="2017-07" db="EMBL/GenBank/DDBJ databases">
        <title>Draft Genome Sequences of Select Purple Nonsulfur Bacteria.</title>
        <authorList>
            <person name="Lasarre B."/>
            <person name="Mckinlay J.B."/>
        </authorList>
    </citation>
    <scope>NUCLEOTIDE SEQUENCE [LARGE SCALE GENOMIC DNA]</scope>
    <source>
        <strain evidence="2 3">DSM 11907</strain>
    </source>
</reference>
<dbReference type="Proteomes" id="UP000248863">
    <property type="component" value="Unassembled WGS sequence"/>
</dbReference>
<dbReference type="SUPFAM" id="SSF57938">
    <property type="entry name" value="DnaJ/Hsp40 cysteine-rich domain"/>
    <property type="match status" value="1"/>
</dbReference>
<accession>A0A327K7E1</accession>
<evidence type="ECO:0000256" key="1">
    <source>
        <dbReference type="SAM" id="MobiDB-lite"/>
    </source>
</evidence>
<dbReference type="AlphaFoldDB" id="A0A327K7E1"/>
<feature type="region of interest" description="Disordered" evidence="1">
    <location>
        <begin position="1"/>
        <end position="45"/>
    </location>
</feature>
<organism evidence="2 3">
    <name type="scientific">Rhodoplanes elegans</name>
    <dbReference type="NCBI Taxonomy" id="29408"/>
    <lineage>
        <taxon>Bacteria</taxon>
        <taxon>Pseudomonadati</taxon>
        <taxon>Pseudomonadota</taxon>
        <taxon>Alphaproteobacteria</taxon>
        <taxon>Hyphomicrobiales</taxon>
        <taxon>Nitrobacteraceae</taxon>
        <taxon>Rhodoplanes</taxon>
    </lineage>
</organism>
<dbReference type="OrthoDB" id="7307073at2"/>
<dbReference type="Gene3D" id="6.20.20.10">
    <property type="match status" value="1"/>
</dbReference>
<proteinExistence type="predicted"/>
<dbReference type="EMBL" id="NPEU01000314">
    <property type="protein sequence ID" value="RAI34317.1"/>
    <property type="molecule type" value="Genomic_DNA"/>
</dbReference>
<comment type="caution">
    <text evidence="2">The sequence shown here is derived from an EMBL/GenBank/DDBJ whole genome shotgun (WGS) entry which is preliminary data.</text>
</comment>
<sequence>MAPSLKSAAQPRPGDEAPDGTPGTGEAICPDCEGSGKRDGRACPTCNGTGKVVQGIGGA</sequence>
<gene>
    <name evidence="2" type="ORF">CH338_21075</name>
</gene>
<evidence type="ECO:0008006" key="4">
    <source>
        <dbReference type="Google" id="ProtNLM"/>
    </source>
</evidence>
<dbReference type="RefSeq" id="WP_111359075.1">
    <property type="nucleotide sequence ID" value="NZ_NHSK01000063.1"/>
</dbReference>
<evidence type="ECO:0000313" key="2">
    <source>
        <dbReference type="EMBL" id="RAI34317.1"/>
    </source>
</evidence>
<evidence type="ECO:0000313" key="3">
    <source>
        <dbReference type="Proteomes" id="UP000248863"/>
    </source>
</evidence>
<name>A0A327K7E1_9BRAD</name>
<keyword evidence="3" id="KW-1185">Reference proteome</keyword>